<feature type="chain" id="PRO_5032932631" description="Large ribosomal subunit protein eL13" evidence="6">
    <location>
        <begin position="25"/>
        <end position="134"/>
    </location>
</feature>
<comment type="similarity">
    <text evidence="1">Belongs to the eukaryotic ribosomal protein eL13 family.</text>
</comment>
<evidence type="ECO:0000256" key="1">
    <source>
        <dbReference type="ARBA" id="ARBA00005640"/>
    </source>
</evidence>
<protein>
    <recommendedName>
        <fullName evidence="4">Large ribosomal subunit protein eL13</fullName>
    </recommendedName>
    <alternativeName>
        <fullName evidence="5">60S ribosomal protein L13</fullName>
    </alternativeName>
</protein>
<reference evidence="7" key="1">
    <citation type="submission" date="2020-12" db="EMBL/GenBank/DDBJ databases">
        <authorList>
            <consortium name="Molecular Ecology Group"/>
        </authorList>
    </citation>
    <scope>NUCLEOTIDE SEQUENCE</scope>
    <source>
        <strain evidence="7">TBG_1078</strain>
    </source>
</reference>
<keyword evidence="3" id="KW-0687">Ribonucleoprotein</keyword>
<dbReference type="GO" id="GO:0022625">
    <property type="term" value="C:cytosolic large ribosomal subunit"/>
    <property type="evidence" value="ECO:0007669"/>
    <property type="project" value="TreeGrafter"/>
</dbReference>
<name>A0A811YZC3_NYCPR</name>
<gene>
    <name evidence="7" type="ORF">NYPRO_LOCUS15540</name>
</gene>
<proteinExistence type="inferred from homology"/>
<comment type="caution">
    <text evidence="7">The sequence shown here is derived from an EMBL/GenBank/DDBJ whole genome shotgun (WGS) entry which is preliminary data.</text>
</comment>
<accession>A0A811YZC3</accession>
<evidence type="ECO:0000256" key="5">
    <source>
        <dbReference type="ARBA" id="ARBA00035321"/>
    </source>
</evidence>
<keyword evidence="2" id="KW-0689">Ribosomal protein</keyword>
<evidence type="ECO:0000256" key="3">
    <source>
        <dbReference type="ARBA" id="ARBA00023274"/>
    </source>
</evidence>
<dbReference type="EMBL" id="CAJHUB010000754">
    <property type="protein sequence ID" value="CAD7682748.1"/>
    <property type="molecule type" value="Genomic_DNA"/>
</dbReference>
<dbReference type="GO" id="GO:0003735">
    <property type="term" value="F:structural constituent of ribosome"/>
    <property type="evidence" value="ECO:0007669"/>
    <property type="project" value="InterPro"/>
</dbReference>
<feature type="signal peptide" evidence="6">
    <location>
        <begin position="1"/>
        <end position="24"/>
    </location>
</feature>
<dbReference type="Proteomes" id="UP000645828">
    <property type="component" value="Unassembled WGS sequence"/>
</dbReference>
<keyword evidence="6" id="KW-0732">Signal</keyword>
<dbReference type="AlphaFoldDB" id="A0A811YZC3"/>
<dbReference type="Pfam" id="PF01294">
    <property type="entry name" value="Ribosomal_L13e"/>
    <property type="match status" value="1"/>
</dbReference>
<evidence type="ECO:0000256" key="2">
    <source>
        <dbReference type="ARBA" id="ARBA00022980"/>
    </source>
</evidence>
<evidence type="ECO:0000256" key="4">
    <source>
        <dbReference type="ARBA" id="ARBA00035216"/>
    </source>
</evidence>
<dbReference type="GO" id="GO:0003723">
    <property type="term" value="F:RNA binding"/>
    <property type="evidence" value="ECO:0007669"/>
    <property type="project" value="TreeGrafter"/>
</dbReference>
<dbReference type="PANTHER" id="PTHR11722:SF0">
    <property type="entry name" value="LARGE RIBOSOMAL SUBUNIT PROTEIN EL13"/>
    <property type="match status" value="1"/>
</dbReference>
<sequence length="134" mass="15115">MQSIFSCACWPCLCLPLPVGSSHGTQPKWHNIEAPLPQGLAVAWPHVWKLWVAGLHKKVAWTIGISVNPRRQNKSTKFLSAKELKLVTQLMTRERVITEEERNFKAFASIHMAYSNAQLFDIGTKGQRSCRIGC</sequence>
<evidence type="ECO:0000313" key="8">
    <source>
        <dbReference type="Proteomes" id="UP000645828"/>
    </source>
</evidence>
<evidence type="ECO:0000256" key="6">
    <source>
        <dbReference type="SAM" id="SignalP"/>
    </source>
</evidence>
<dbReference type="Gene3D" id="1.20.5.110">
    <property type="match status" value="1"/>
</dbReference>
<dbReference type="PANTHER" id="PTHR11722">
    <property type="entry name" value="60S RIBOSOMAL PROTEIN L13"/>
    <property type="match status" value="1"/>
</dbReference>
<dbReference type="InterPro" id="IPR001380">
    <property type="entry name" value="Ribosomal_eL13"/>
</dbReference>
<dbReference type="GO" id="GO:0006412">
    <property type="term" value="P:translation"/>
    <property type="evidence" value="ECO:0007669"/>
    <property type="project" value="InterPro"/>
</dbReference>
<evidence type="ECO:0000313" key="7">
    <source>
        <dbReference type="EMBL" id="CAD7682748.1"/>
    </source>
</evidence>
<organism evidence="7 8">
    <name type="scientific">Nyctereutes procyonoides</name>
    <name type="common">Raccoon dog</name>
    <name type="synonym">Canis procyonoides</name>
    <dbReference type="NCBI Taxonomy" id="34880"/>
    <lineage>
        <taxon>Eukaryota</taxon>
        <taxon>Metazoa</taxon>
        <taxon>Chordata</taxon>
        <taxon>Craniata</taxon>
        <taxon>Vertebrata</taxon>
        <taxon>Euteleostomi</taxon>
        <taxon>Mammalia</taxon>
        <taxon>Eutheria</taxon>
        <taxon>Laurasiatheria</taxon>
        <taxon>Carnivora</taxon>
        <taxon>Caniformia</taxon>
        <taxon>Canidae</taxon>
        <taxon>Nyctereutes</taxon>
    </lineage>
</organism>
<keyword evidence="8" id="KW-1185">Reference proteome</keyword>